<dbReference type="InterPro" id="IPR019646">
    <property type="entry name" value="Aminoglyc_AdlTrfase"/>
</dbReference>
<feature type="region of interest" description="Disordered" evidence="1">
    <location>
        <begin position="156"/>
        <end position="175"/>
    </location>
</feature>
<dbReference type="EMBL" id="BLRU01000132">
    <property type="protein sequence ID" value="GFP19746.1"/>
    <property type="molecule type" value="Genomic_DNA"/>
</dbReference>
<dbReference type="AlphaFoldDB" id="A0A6V8NMM8"/>
<protein>
    <submittedName>
        <fullName evidence="2">Uncharacterized protein</fullName>
    </submittedName>
</protein>
<organism evidence="2 3">
    <name type="scientific">Candidatus Hakubella thermalkaliphila</name>
    <dbReference type="NCBI Taxonomy" id="2754717"/>
    <lineage>
        <taxon>Bacteria</taxon>
        <taxon>Bacillati</taxon>
        <taxon>Actinomycetota</taxon>
        <taxon>Actinomycetota incertae sedis</taxon>
        <taxon>Candidatus Hakubellales</taxon>
        <taxon>Candidatus Hakubellaceae</taxon>
        <taxon>Candidatus Hakubella</taxon>
    </lineage>
</organism>
<accession>A0A6V8NMM8</accession>
<comment type="caution">
    <text evidence="2">The sequence shown here is derived from an EMBL/GenBank/DDBJ whole genome shotgun (WGS) entry which is preliminary data.</text>
</comment>
<dbReference type="SUPFAM" id="SSF81301">
    <property type="entry name" value="Nucleotidyltransferase"/>
    <property type="match status" value="1"/>
</dbReference>
<dbReference type="Gene3D" id="3.30.460.40">
    <property type="match status" value="1"/>
</dbReference>
<feature type="compositionally biased region" description="Polar residues" evidence="1">
    <location>
        <begin position="160"/>
        <end position="169"/>
    </location>
</feature>
<dbReference type="InterPro" id="IPR043519">
    <property type="entry name" value="NT_sf"/>
</dbReference>
<dbReference type="Proteomes" id="UP000574717">
    <property type="component" value="Unassembled WGS sequence"/>
</dbReference>
<sequence length="175" mass="19807">MIDATYFGVLRKIYTRLNNSNVNWVVTGSLGFALQGVPVEPNDIDIQTDEAGAYEIERLFSKFVIRKVTFSSAERICSHFGVLMINGIKVEIMGDIQKRLGGEVWDSPVDLERHKRIVEVEEMQVSVLSLEYEYQAYLKLGRIDKAEMLRKWLHGEHDSSGATSSSIHTGSRGRL</sequence>
<gene>
    <name evidence="2" type="ORF">HKBW3S03_01250</name>
</gene>
<evidence type="ECO:0000256" key="1">
    <source>
        <dbReference type="SAM" id="MobiDB-lite"/>
    </source>
</evidence>
<proteinExistence type="predicted"/>
<dbReference type="RefSeq" id="WP_176237041.1">
    <property type="nucleotide sequence ID" value="NZ_BLRU01000132.1"/>
</dbReference>
<dbReference type="Pfam" id="PF10706">
    <property type="entry name" value="Aminoglyc_resit"/>
    <property type="match status" value="1"/>
</dbReference>
<dbReference type="CDD" id="cd07749">
    <property type="entry name" value="NT_Pol-beta-like_1"/>
    <property type="match status" value="1"/>
</dbReference>
<evidence type="ECO:0000313" key="2">
    <source>
        <dbReference type="EMBL" id="GFP19746.1"/>
    </source>
</evidence>
<evidence type="ECO:0000313" key="3">
    <source>
        <dbReference type="Proteomes" id="UP000574717"/>
    </source>
</evidence>
<name>A0A6V8NMM8_9ACTN</name>
<reference evidence="2 3" key="1">
    <citation type="journal article" date="2020" name="Front. Microbiol.">
        <title>Single-cell genomics of novel Actinobacteria with the Wood-Ljungdahl pathway discovered in a serpentinizing system.</title>
        <authorList>
            <person name="Merino N."/>
            <person name="Kawai M."/>
            <person name="Boyd E.S."/>
            <person name="Colman D.R."/>
            <person name="McGlynn S.E."/>
            <person name="Nealson K.H."/>
            <person name="Kurokawa K."/>
            <person name="Hongoh Y."/>
        </authorList>
    </citation>
    <scope>NUCLEOTIDE SEQUENCE [LARGE SCALE GENOMIC DNA]</scope>
    <source>
        <strain evidence="2 3">S03</strain>
    </source>
</reference>